<dbReference type="Gene3D" id="3.30.420.10">
    <property type="entry name" value="Ribonuclease H-like superfamily/Ribonuclease H"/>
    <property type="match status" value="1"/>
</dbReference>
<dbReference type="InterPro" id="IPR047655">
    <property type="entry name" value="Transpos_IS630-like"/>
</dbReference>
<feature type="domain" description="Tc1-like transposase DDE" evidence="1">
    <location>
        <begin position="171"/>
        <end position="309"/>
    </location>
</feature>
<evidence type="ECO:0000313" key="3">
    <source>
        <dbReference type="Proteomes" id="UP000239001"/>
    </source>
</evidence>
<protein>
    <submittedName>
        <fullName evidence="2">IS630 family transposase</fullName>
    </submittedName>
</protein>
<proteinExistence type="predicted"/>
<name>A0A2T1LQ92_9CHRO</name>
<dbReference type="InterPro" id="IPR036397">
    <property type="entry name" value="RNaseH_sf"/>
</dbReference>
<evidence type="ECO:0000313" key="2">
    <source>
        <dbReference type="EMBL" id="PSF25828.1"/>
    </source>
</evidence>
<dbReference type="SUPFAM" id="SSF46689">
    <property type="entry name" value="Homeodomain-like"/>
    <property type="match status" value="1"/>
</dbReference>
<reference evidence="2 3" key="1">
    <citation type="submission" date="2018-03" db="EMBL/GenBank/DDBJ databases">
        <title>The ancient ancestry and fast evolution of plastids.</title>
        <authorList>
            <person name="Moore K.R."/>
            <person name="Magnabosco C."/>
            <person name="Momper L."/>
            <person name="Gold D.A."/>
            <person name="Bosak T."/>
            <person name="Fournier G.P."/>
        </authorList>
    </citation>
    <scope>NUCLEOTIDE SEQUENCE [LARGE SCALE GENOMIC DNA]</scope>
    <source>
        <strain evidence="2 3">CCALA 016</strain>
    </source>
</reference>
<dbReference type="InterPro" id="IPR038717">
    <property type="entry name" value="Tc1-like_DDE_dom"/>
</dbReference>
<dbReference type="GO" id="GO:0003676">
    <property type="term" value="F:nucleic acid binding"/>
    <property type="evidence" value="ECO:0007669"/>
    <property type="project" value="InterPro"/>
</dbReference>
<reference evidence="2 3" key="2">
    <citation type="submission" date="2018-03" db="EMBL/GenBank/DDBJ databases">
        <authorList>
            <person name="Keele B.F."/>
        </authorList>
    </citation>
    <scope>NUCLEOTIDE SEQUENCE [LARGE SCALE GENOMIC DNA]</scope>
    <source>
        <strain evidence="2 3">CCALA 016</strain>
    </source>
</reference>
<organism evidence="2 3">
    <name type="scientific">Aphanothece hegewaldii CCALA 016</name>
    <dbReference type="NCBI Taxonomy" id="2107694"/>
    <lineage>
        <taxon>Bacteria</taxon>
        <taxon>Bacillati</taxon>
        <taxon>Cyanobacteriota</taxon>
        <taxon>Cyanophyceae</taxon>
        <taxon>Oscillatoriophycideae</taxon>
        <taxon>Chroococcales</taxon>
        <taxon>Aphanothecaceae</taxon>
        <taxon>Aphanothece</taxon>
    </lineage>
</organism>
<dbReference type="PANTHER" id="PTHR46564:SF1">
    <property type="entry name" value="TRANSPOSASE"/>
    <property type="match status" value="1"/>
</dbReference>
<dbReference type="Pfam" id="PF13358">
    <property type="entry name" value="DDE_3"/>
    <property type="match status" value="1"/>
</dbReference>
<keyword evidence="3" id="KW-1185">Reference proteome</keyword>
<accession>A0A2T1LQ92</accession>
<evidence type="ECO:0000259" key="1">
    <source>
        <dbReference type="Pfam" id="PF13358"/>
    </source>
</evidence>
<comment type="caution">
    <text evidence="2">The sequence shown here is derived from an EMBL/GenBank/DDBJ whole genome shotgun (WGS) entry which is preliminary data.</text>
</comment>
<dbReference type="AlphaFoldDB" id="A0A2T1LQ92"/>
<dbReference type="PANTHER" id="PTHR46564">
    <property type="entry name" value="TRANSPOSASE"/>
    <property type="match status" value="1"/>
</dbReference>
<dbReference type="InterPro" id="IPR009057">
    <property type="entry name" value="Homeodomain-like_sf"/>
</dbReference>
<dbReference type="EMBL" id="PXOH01000114">
    <property type="protein sequence ID" value="PSF25828.1"/>
    <property type="molecule type" value="Genomic_DNA"/>
</dbReference>
<dbReference type="Proteomes" id="UP000239001">
    <property type="component" value="Unassembled WGS sequence"/>
</dbReference>
<sequence>MRYIKRLSQETRKILERIYRESKYYQVRKRAHCIRLSAEGYEIVELMKIFRVSRNTIYNWFNNWEKFSLAGLYNQKGRGRKALFNQQEQETIKQWAKESPKNLEKVREKIEKQWGIKVSKDTIKRILKIVKMGWYRFKRTVGGSPNPEFYQAKKQELEDLKEKDRKGEIDLRYVDESGFCLTPYIPYGWQEKSERIAIKSQKSQRINVIGFLNQGGQLEAYTFEKSITSDVFIACLDKFSEKISLKTVLVMDNSSIHQNNLLWEKEKEWSDKGLSIFFLPSYSPQLNKIEILWRLMKYQWLEPENYESYLTLVEAVENILKYFGEKYTINFT</sequence>
<dbReference type="Pfam" id="PF13565">
    <property type="entry name" value="HTH_32"/>
    <property type="match status" value="1"/>
</dbReference>
<dbReference type="NCBIfam" id="NF033545">
    <property type="entry name" value="transpos_IS630"/>
    <property type="match status" value="1"/>
</dbReference>
<gene>
    <name evidence="2" type="ORF">C7H19_25220</name>
</gene>
<dbReference type="OrthoDB" id="426912at2"/>